<accession>A0A165GIC1</accession>
<name>A0A165GIC1_9BASI</name>
<keyword evidence="3" id="KW-1185">Reference proteome</keyword>
<protein>
    <submittedName>
        <fullName evidence="2">Uncharacterized protein</fullName>
    </submittedName>
</protein>
<dbReference type="AlphaFoldDB" id="A0A165GIC1"/>
<dbReference type="Proteomes" id="UP000076842">
    <property type="component" value="Unassembled WGS sequence"/>
</dbReference>
<proteinExistence type="predicted"/>
<evidence type="ECO:0000313" key="3">
    <source>
        <dbReference type="Proteomes" id="UP000076842"/>
    </source>
</evidence>
<reference evidence="2 3" key="1">
    <citation type="journal article" date="2016" name="Mol. Biol. Evol.">
        <title>Comparative Genomics of Early-Diverging Mushroom-Forming Fungi Provides Insights into the Origins of Lignocellulose Decay Capabilities.</title>
        <authorList>
            <person name="Nagy L.G."/>
            <person name="Riley R."/>
            <person name="Tritt A."/>
            <person name="Adam C."/>
            <person name="Daum C."/>
            <person name="Floudas D."/>
            <person name="Sun H."/>
            <person name="Yadav J.S."/>
            <person name="Pangilinan J."/>
            <person name="Larsson K.H."/>
            <person name="Matsuura K."/>
            <person name="Barry K."/>
            <person name="Labutti K."/>
            <person name="Kuo R."/>
            <person name="Ohm R.A."/>
            <person name="Bhattacharya S.S."/>
            <person name="Shirouzu T."/>
            <person name="Yoshinaga Y."/>
            <person name="Martin F.M."/>
            <person name="Grigoriev I.V."/>
            <person name="Hibbett D.S."/>
        </authorList>
    </citation>
    <scope>NUCLEOTIDE SEQUENCE [LARGE SCALE GENOMIC DNA]</scope>
    <source>
        <strain evidence="2 3">HHB12733</strain>
    </source>
</reference>
<feature type="compositionally biased region" description="Low complexity" evidence="1">
    <location>
        <begin position="1"/>
        <end position="23"/>
    </location>
</feature>
<gene>
    <name evidence="2" type="ORF">CALCODRAFT_482640</name>
</gene>
<dbReference type="InParanoid" id="A0A165GIC1"/>
<sequence>MSAPRPSQLPPSSSSSPSSKPASKYNGTPTAEYAPYEYPINPASQPSPPFVSGRAGAGYFPPALVAQQAGKQPTLGVLHTGQGPVPPRLQGMMAGSKQGVPQVQRAAAAR</sequence>
<dbReference type="EMBL" id="KV423955">
    <property type="protein sequence ID" value="KZT58106.1"/>
    <property type="molecule type" value="Genomic_DNA"/>
</dbReference>
<evidence type="ECO:0000256" key="1">
    <source>
        <dbReference type="SAM" id="MobiDB-lite"/>
    </source>
</evidence>
<organism evidence="2 3">
    <name type="scientific">Calocera cornea HHB12733</name>
    <dbReference type="NCBI Taxonomy" id="1353952"/>
    <lineage>
        <taxon>Eukaryota</taxon>
        <taxon>Fungi</taxon>
        <taxon>Dikarya</taxon>
        <taxon>Basidiomycota</taxon>
        <taxon>Agaricomycotina</taxon>
        <taxon>Dacrymycetes</taxon>
        <taxon>Dacrymycetales</taxon>
        <taxon>Dacrymycetaceae</taxon>
        <taxon>Calocera</taxon>
    </lineage>
</organism>
<feature type="region of interest" description="Disordered" evidence="1">
    <location>
        <begin position="1"/>
        <end position="49"/>
    </location>
</feature>
<evidence type="ECO:0000313" key="2">
    <source>
        <dbReference type="EMBL" id="KZT58106.1"/>
    </source>
</evidence>
<feature type="region of interest" description="Disordered" evidence="1">
    <location>
        <begin position="75"/>
        <end position="110"/>
    </location>
</feature>